<dbReference type="EMBL" id="JAAAIP010000104">
    <property type="protein sequence ID" value="KAG0325697.1"/>
    <property type="molecule type" value="Genomic_DNA"/>
</dbReference>
<protein>
    <submittedName>
        <fullName evidence="4">Uncharacterized protein</fullName>
    </submittedName>
</protein>
<name>A0A9P6UYA6_9FUNG</name>
<dbReference type="OrthoDB" id="3261505at2759"/>
<feature type="signal peptide" evidence="3">
    <location>
        <begin position="1"/>
        <end position="24"/>
    </location>
</feature>
<feature type="chain" id="PRO_5040422956" evidence="3">
    <location>
        <begin position="25"/>
        <end position="349"/>
    </location>
</feature>
<evidence type="ECO:0000313" key="5">
    <source>
        <dbReference type="Proteomes" id="UP000738325"/>
    </source>
</evidence>
<evidence type="ECO:0000256" key="2">
    <source>
        <dbReference type="SAM" id="Phobius"/>
    </source>
</evidence>
<evidence type="ECO:0000256" key="1">
    <source>
        <dbReference type="SAM" id="MobiDB-lite"/>
    </source>
</evidence>
<gene>
    <name evidence="4" type="ORF">BGZ99_000287</name>
</gene>
<dbReference type="Proteomes" id="UP000738325">
    <property type="component" value="Unassembled WGS sequence"/>
</dbReference>
<organism evidence="4 5">
    <name type="scientific">Dissophora globulifera</name>
    <dbReference type="NCBI Taxonomy" id="979702"/>
    <lineage>
        <taxon>Eukaryota</taxon>
        <taxon>Fungi</taxon>
        <taxon>Fungi incertae sedis</taxon>
        <taxon>Mucoromycota</taxon>
        <taxon>Mortierellomycotina</taxon>
        <taxon>Mortierellomycetes</taxon>
        <taxon>Mortierellales</taxon>
        <taxon>Mortierellaceae</taxon>
        <taxon>Dissophora</taxon>
    </lineage>
</organism>
<keyword evidence="2" id="KW-0812">Transmembrane</keyword>
<feature type="transmembrane region" description="Helical" evidence="2">
    <location>
        <begin position="152"/>
        <end position="173"/>
    </location>
</feature>
<feature type="region of interest" description="Disordered" evidence="1">
    <location>
        <begin position="40"/>
        <end position="151"/>
    </location>
</feature>
<keyword evidence="2" id="KW-0472">Membrane</keyword>
<keyword evidence="5" id="KW-1185">Reference proteome</keyword>
<accession>A0A9P6UYA6</accession>
<sequence>MHFKTSSILVLTLALALSARSVHAQFKLADLLPGVPAPLSPGVSPQPTNAPTEAPPIVVPTTTTTTTTTTAPTVAPTQPTDPVPPPVIVTTPNPVVTPNPTTDAPKPRTTNGGAGGGSSIPLGSSTTSGAAPLSTNKDTSKDANSSGSTSNLATAGIVVGSVIVAAAIGIWVFRKWKLSPSRDFQSKIRGDDYQDYPRSYESDTVFLRNLGDQPTEPPPAKSPYNAHTTVPVEEQYYDANYTNDQAAAAAGYGHHEGYGGGNANVVAGGGGYDQAMYDHSAGYDHQTGYEHQGYGHGYDNPYGGHPEYSEPQISGGGAGYAPSNVGGGYANSNVGGGYGHPGYDEYGRR</sequence>
<keyword evidence="2" id="KW-1133">Transmembrane helix</keyword>
<feature type="compositionally biased region" description="Low complexity" evidence="1">
    <location>
        <begin position="119"/>
        <end position="129"/>
    </location>
</feature>
<comment type="caution">
    <text evidence="4">The sequence shown here is derived from an EMBL/GenBank/DDBJ whole genome shotgun (WGS) entry which is preliminary data.</text>
</comment>
<reference evidence="4" key="1">
    <citation type="journal article" date="2020" name="Fungal Divers.">
        <title>Resolving the Mortierellaceae phylogeny through synthesis of multi-gene phylogenetics and phylogenomics.</title>
        <authorList>
            <person name="Vandepol N."/>
            <person name="Liber J."/>
            <person name="Desiro A."/>
            <person name="Na H."/>
            <person name="Kennedy M."/>
            <person name="Barry K."/>
            <person name="Grigoriev I.V."/>
            <person name="Miller A.N."/>
            <person name="O'Donnell K."/>
            <person name="Stajich J.E."/>
            <person name="Bonito G."/>
        </authorList>
    </citation>
    <scope>NUCLEOTIDE SEQUENCE</scope>
    <source>
        <strain evidence="4">REB-010B</strain>
    </source>
</reference>
<feature type="compositionally biased region" description="Polar residues" evidence="1">
    <location>
        <begin position="133"/>
        <end position="151"/>
    </location>
</feature>
<dbReference type="AlphaFoldDB" id="A0A9P6UYA6"/>
<evidence type="ECO:0000256" key="3">
    <source>
        <dbReference type="SAM" id="SignalP"/>
    </source>
</evidence>
<proteinExistence type="predicted"/>
<keyword evidence="3" id="KW-0732">Signal</keyword>
<feature type="compositionally biased region" description="Low complexity" evidence="1">
    <location>
        <begin position="88"/>
        <end position="104"/>
    </location>
</feature>
<feature type="compositionally biased region" description="Low complexity" evidence="1">
    <location>
        <begin position="59"/>
        <end position="78"/>
    </location>
</feature>
<evidence type="ECO:0000313" key="4">
    <source>
        <dbReference type="EMBL" id="KAG0325697.1"/>
    </source>
</evidence>